<reference evidence="1 2" key="1">
    <citation type="submission" date="2012-05" db="EMBL/GenBank/DDBJ databases">
        <title>Recombination and specialization in a pathogen metapopulation.</title>
        <authorList>
            <person name="Gardiner A."/>
            <person name="Kemen E."/>
            <person name="Schultz-Larsen T."/>
            <person name="MacLean D."/>
            <person name="Van Oosterhout C."/>
            <person name="Jones J.D.G."/>
        </authorList>
    </citation>
    <scope>NUCLEOTIDE SEQUENCE [LARGE SCALE GENOMIC DNA]</scope>
    <source>
        <strain evidence="1 2">Ac Nc2</strain>
    </source>
</reference>
<dbReference type="InParanoid" id="A0A024FV96"/>
<sequence length="77" mass="8913">MGVTMLPRLNLARTDYLRQAEELSHFAHSIQIDPKGKQFGKDFVKVVNPERRKAKKCFECKKTGHVKAGYPKKREIN</sequence>
<evidence type="ECO:0000313" key="2">
    <source>
        <dbReference type="Proteomes" id="UP000053237"/>
    </source>
</evidence>
<accession>A0A024FV96</accession>
<dbReference type="EMBL" id="CAIX01000537">
    <property type="protein sequence ID" value="CCI11078.1"/>
    <property type="molecule type" value="Genomic_DNA"/>
</dbReference>
<evidence type="ECO:0008006" key="3">
    <source>
        <dbReference type="Google" id="ProtNLM"/>
    </source>
</evidence>
<keyword evidence="2" id="KW-1185">Reference proteome</keyword>
<name>A0A024FV96_9STRA</name>
<evidence type="ECO:0000313" key="1">
    <source>
        <dbReference type="EMBL" id="CCI11078.1"/>
    </source>
</evidence>
<dbReference type="Proteomes" id="UP000053237">
    <property type="component" value="Unassembled WGS sequence"/>
</dbReference>
<protein>
    <recommendedName>
        <fullName evidence="3">CCHC-type domain-containing protein</fullName>
    </recommendedName>
</protein>
<dbReference type="AlphaFoldDB" id="A0A024FV96"/>
<dbReference type="OrthoDB" id="10604121at2759"/>
<organism evidence="1 2">
    <name type="scientific">Albugo candida</name>
    <dbReference type="NCBI Taxonomy" id="65357"/>
    <lineage>
        <taxon>Eukaryota</taxon>
        <taxon>Sar</taxon>
        <taxon>Stramenopiles</taxon>
        <taxon>Oomycota</taxon>
        <taxon>Peronosporomycetes</taxon>
        <taxon>Albuginales</taxon>
        <taxon>Albuginaceae</taxon>
        <taxon>Albugo</taxon>
    </lineage>
</organism>
<gene>
    <name evidence="1" type="ORF">BN9_123290</name>
</gene>
<comment type="caution">
    <text evidence="1">The sequence shown here is derived from an EMBL/GenBank/DDBJ whole genome shotgun (WGS) entry which is preliminary data.</text>
</comment>
<proteinExistence type="predicted"/>